<keyword evidence="2 6" id="KW-0698">rRNA processing</keyword>
<evidence type="ECO:0000256" key="3">
    <source>
        <dbReference type="ARBA" id="ARBA00022603"/>
    </source>
</evidence>
<keyword evidence="1 6" id="KW-0963">Cytoplasm</keyword>
<evidence type="ECO:0000313" key="8">
    <source>
        <dbReference type="EMBL" id="MFB9315408.1"/>
    </source>
</evidence>
<dbReference type="InterPro" id="IPR029063">
    <property type="entry name" value="SAM-dependent_MTases_sf"/>
</dbReference>
<dbReference type="GO" id="GO:0032259">
    <property type="term" value="P:methylation"/>
    <property type="evidence" value="ECO:0007669"/>
    <property type="project" value="UniProtKB-KW"/>
</dbReference>
<dbReference type="SUPFAM" id="SSF53335">
    <property type="entry name" value="S-adenosyl-L-methionine-dependent methyltransferases"/>
    <property type="match status" value="1"/>
</dbReference>
<comment type="subcellular location">
    <subcellularLocation>
        <location evidence="6">Cytoplasm</location>
    </subcellularLocation>
</comment>
<organism evidence="8 9">
    <name type="scientific">Nocardioides plantarum</name>
    <dbReference type="NCBI Taxonomy" id="29299"/>
    <lineage>
        <taxon>Bacteria</taxon>
        <taxon>Bacillati</taxon>
        <taxon>Actinomycetota</taxon>
        <taxon>Actinomycetes</taxon>
        <taxon>Propionibacteriales</taxon>
        <taxon>Nocardioidaceae</taxon>
        <taxon>Nocardioides</taxon>
    </lineage>
</organism>
<dbReference type="NCBIfam" id="TIGR00138">
    <property type="entry name" value="rsmG_gidB"/>
    <property type="match status" value="1"/>
</dbReference>
<evidence type="ECO:0000313" key="9">
    <source>
        <dbReference type="Proteomes" id="UP001589750"/>
    </source>
</evidence>
<evidence type="ECO:0000256" key="1">
    <source>
        <dbReference type="ARBA" id="ARBA00022490"/>
    </source>
</evidence>
<comment type="function">
    <text evidence="6">Specifically methylates the N7 position of a guanine in 16S rRNA.</text>
</comment>
<evidence type="ECO:0000256" key="2">
    <source>
        <dbReference type="ARBA" id="ARBA00022552"/>
    </source>
</evidence>
<comment type="similarity">
    <text evidence="6">Belongs to the methyltransferase superfamily. RNA methyltransferase RsmG family.</text>
</comment>
<dbReference type="CDD" id="cd02440">
    <property type="entry name" value="AdoMet_MTases"/>
    <property type="match status" value="1"/>
</dbReference>
<feature type="binding site" evidence="6">
    <location>
        <begin position="101"/>
        <end position="102"/>
    </location>
    <ligand>
        <name>S-adenosyl-L-methionine</name>
        <dbReference type="ChEBI" id="CHEBI:59789"/>
    </ligand>
</feature>
<dbReference type="RefSeq" id="WP_246084066.1">
    <property type="nucleotide sequence ID" value="NZ_JBHMDG010000034.1"/>
</dbReference>
<comment type="caution">
    <text evidence="8">The sequence shown here is derived from an EMBL/GenBank/DDBJ whole genome shotgun (WGS) entry which is preliminary data.</text>
</comment>
<evidence type="ECO:0000256" key="5">
    <source>
        <dbReference type="ARBA" id="ARBA00022691"/>
    </source>
</evidence>
<keyword evidence="9" id="KW-1185">Reference proteome</keyword>
<dbReference type="HAMAP" id="MF_00074">
    <property type="entry name" value="16SrRNA_methyltr_G"/>
    <property type="match status" value="1"/>
</dbReference>
<keyword evidence="3 6" id="KW-0489">Methyltransferase</keyword>
<dbReference type="GO" id="GO:0008168">
    <property type="term" value="F:methyltransferase activity"/>
    <property type="evidence" value="ECO:0007669"/>
    <property type="project" value="UniProtKB-KW"/>
</dbReference>
<evidence type="ECO:0000256" key="4">
    <source>
        <dbReference type="ARBA" id="ARBA00022679"/>
    </source>
</evidence>
<reference evidence="8 9" key="1">
    <citation type="submission" date="2024-09" db="EMBL/GenBank/DDBJ databases">
        <authorList>
            <person name="Sun Q."/>
            <person name="Mori K."/>
        </authorList>
    </citation>
    <scope>NUCLEOTIDE SEQUENCE [LARGE SCALE GENOMIC DNA]</scope>
    <source>
        <strain evidence="8 9">JCM 9626</strain>
    </source>
</reference>
<keyword evidence="5 6" id="KW-0949">S-adenosyl-L-methionine</keyword>
<evidence type="ECO:0000256" key="7">
    <source>
        <dbReference type="SAM" id="MobiDB-lite"/>
    </source>
</evidence>
<protein>
    <recommendedName>
        <fullName evidence="6">Ribosomal RNA small subunit methyltransferase G</fullName>
        <ecNumber evidence="6">2.1.1.-</ecNumber>
    </recommendedName>
    <alternativeName>
        <fullName evidence="6">16S rRNA 7-methylguanosine methyltransferase</fullName>
        <shortName evidence="6">16S rRNA m7G methyltransferase</shortName>
    </alternativeName>
</protein>
<feature type="binding site" evidence="6">
    <location>
        <position position="120"/>
    </location>
    <ligand>
        <name>S-adenosyl-L-methionine</name>
        <dbReference type="ChEBI" id="CHEBI:59789"/>
    </ligand>
</feature>
<feature type="region of interest" description="Disordered" evidence="7">
    <location>
        <begin position="191"/>
        <end position="219"/>
    </location>
</feature>
<keyword evidence="4 6" id="KW-0808">Transferase</keyword>
<sequence>MAYADLLASAGVVRGLIGPRETPRLWSRHLLNSAVLAEQVPPGATVADVGSGAGLPGLPLAIARPDATITLIEPLLRRATFLQEAVELLGLSNVRVIRARGEDLHRSPDLVPGFGVVTSRAVATLSQLVDWCMPLVEPHGALVALKGDTAAQEVLDSQRTLSSWGCAQPQVLTLGGTTLAEPTSAVRVEWARPESVSWPARPERRRPSSSSRRRRSGRP</sequence>
<feature type="binding site" evidence="6">
    <location>
        <position position="50"/>
    </location>
    <ligand>
        <name>S-adenosyl-L-methionine</name>
        <dbReference type="ChEBI" id="CHEBI:59789"/>
    </ligand>
</feature>
<gene>
    <name evidence="6 8" type="primary">rsmG</name>
    <name evidence="8" type="ORF">ACFFRI_20350</name>
</gene>
<evidence type="ECO:0000256" key="6">
    <source>
        <dbReference type="HAMAP-Rule" id="MF_00074"/>
    </source>
</evidence>
<dbReference type="PANTHER" id="PTHR31760">
    <property type="entry name" value="S-ADENOSYL-L-METHIONINE-DEPENDENT METHYLTRANSFERASES SUPERFAMILY PROTEIN"/>
    <property type="match status" value="1"/>
</dbReference>
<dbReference type="Proteomes" id="UP001589750">
    <property type="component" value="Unassembled WGS sequence"/>
</dbReference>
<dbReference type="PANTHER" id="PTHR31760:SF0">
    <property type="entry name" value="S-ADENOSYL-L-METHIONINE-DEPENDENT METHYLTRANSFERASES SUPERFAMILY PROTEIN"/>
    <property type="match status" value="1"/>
</dbReference>
<proteinExistence type="inferred from homology"/>
<comment type="caution">
    <text evidence="6">Lacks conserved residue(s) required for the propagation of feature annotation.</text>
</comment>
<dbReference type="Gene3D" id="3.40.50.150">
    <property type="entry name" value="Vaccinia Virus protein VP39"/>
    <property type="match status" value="1"/>
</dbReference>
<dbReference type="EC" id="2.1.1.-" evidence="6"/>
<dbReference type="EMBL" id="JBHMDG010000034">
    <property type="protein sequence ID" value="MFB9315408.1"/>
    <property type="molecule type" value="Genomic_DNA"/>
</dbReference>
<accession>A0ABV5KF88</accession>
<name>A0ABV5KF88_9ACTN</name>
<dbReference type="Pfam" id="PF02527">
    <property type="entry name" value="GidB"/>
    <property type="match status" value="1"/>
</dbReference>
<dbReference type="InterPro" id="IPR003682">
    <property type="entry name" value="rRNA_ssu_MeTfrase_G"/>
</dbReference>
<feature type="binding site" evidence="6">
    <location>
        <position position="55"/>
    </location>
    <ligand>
        <name>S-adenosyl-L-methionine</name>
        <dbReference type="ChEBI" id="CHEBI:59789"/>
    </ligand>
</feature>